<keyword evidence="1" id="KW-0175">Coiled coil</keyword>
<gene>
    <name evidence="2" type="ORF">HNR44_000859</name>
</gene>
<dbReference type="RefSeq" id="WP_184402850.1">
    <property type="nucleotide sequence ID" value="NZ_JACHHJ010000001.1"/>
</dbReference>
<name>A0A841PJF6_9BACL</name>
<dbReference type="AlphaFoldDB" id="A0A841PJF6"/>
<keyword evidence="3" id="KW-1185">Reference proteome</keyword>
<evidence type="ECO:0000313" key="2">
    <source>
        <dbReference type="EMBL" id="MBB6448910.1"/>
    </source>
</evidence>
<organism evidence="2 3">
    <name type="scientific">Geomicrobium halophilum</name>
    <dbReference type="NCBI Taxonomy" id="549000"/>
    <lineage>
        <taxon>Bacteria</taxon>
        <taxon>Bacillati</taxon>
        <taxon>Bacillota</taxon>
        <taxon>Bacilli</taxon>
        <taxon>Bacillales</taxon>
        <taxon>Geomicrobium</taxon>
    </lineage>
</organism>
<protein>
    <submittedName>
        <fullName evidence="2">Arsenate reductase-like glutaredoxin family protein</fullName>
    </submittedName>
</protein>
<proteinExistence type="predicted"/>
<evidence type="ECO:0000256" key="1">
    <source>
        <dbReference type="SAM" id="Coils"/>
    </source>
</evidence>
<feature type="coiled-coil region" evidence="1">
    <location>
        <begin position="25"/>
        <end position="52"/>
    </location>
</feature>
<reference evidence="2 3" key="1">
    <citation type="submission" date="2020-08" db="EMBL/GenBank/DDBJ databases">
        <title>Genomic Encyclopedia of Type Strains, Phase IV (KMG-IV): sequencing the most valuable type-strain genomes for metagenomic binning, comparative biology and taxonomic classification.</title>
        <authorList>
            <person name="Goeker M."/>
        </authorList>
    </citation>
    <scope>NUCLEOTIDE SEQUENCE [LARGE SCALE GENOMIC DNA]</scope>
    <source>
        <strain evidence="2 3">DSM 21769</strain>
    </source>
</reference>
<comment type="caution">
    <text evidence="2">The sequence shown here is derived from an EMBL/GenBank/DDBJ whole genome shotgun (WGS) entry which is preliminary data.</text>
</comment>
<dbReference type="EMBL" id="JACHHJ010000001">
    <property type="protein sequence ID" value="MBB6448910.1"/>
    <property type="molecule type" value="Genomic_DNA"/>
</dbReference>
<accession>A0A841PJF6</accession>
<sequence>MEMQNLMNLLVERVLAKHNITKDSVNLSEEESKRLREIVRNIEKEANEFLNDQTTTVTEDENTDSNSD</sequence>
<evidence type="ECO:0000313" key="3">
    <source>
        <dbReference type="Proteomes" id="UP000568839"/>
    </source>
</evidence>
<dbReference type="Proteomes" id="UP000568839">
    <property type="component" value="Unassembled WGS sequence"/>
</dbReference>